<proteinExistence type="predicted"/>
<dbReference type="InterPro" id="IPR036259">
    <property type="entry name" value="MFS_trans_sf"/>
</dbReference>
<dbReference type="PANTHER" id="PTHR23513:SF6">
    <property type="entry name" value="MAJOR FACILITATOR SUPERFAMILY ASSOCIATED DOMAIN-CONTAINING PROTEIN"/>
    <property type="match status" value="1"/>
</dbReference>
<dbReference type="AlphaFoldDB" id="A0A930VHC3"/>
<dbReference type="GO" id="GO:0022857">
    <property type="term" value="F:transmembrane transporter activity"/>
    <property type="evidence" value="ECO:0007669"/>
    <property type="project" value="InterPro"/>
</dbReference>
<name>A0A930VHC3_9ACTN</name>
<dbReference type="SUPFAM" id="SSF103473">
    <property type="entry name" value="MFS general substrate transporter"/>
    <property type="match status" value="1"/>
</dbReference>
<keyword evidence="4 6" id="KW-1133">Transmembrane helix</keyword>
<keyword evidence="9" id="KW-1185">Reference proteome</keyword>
<feature type="transmembrane region" description="Helical" evidence="6">
    <location>
        <begin position="287"/>
        <end position="305"/>
    </location>
</feature>
<keyword evidence="5 6" id="KW-0472">Membrane</keyword>
<dbReference type="EMBL" id="JADKPN010000017">
    <property type="protein sequence ID" value="MBF4765631.1"/>
    <property type="molecule type" value="Genomic_DNA"/>
</dbReference>
<protein>
    <submittedName>
        <fullName evidence="8">MFS transporter</fullName>
    </submittedName>
</protein>
<reference evidence="8" key="1">
    <citation type="submission" date="2020-11" db="EMBL/GenBank/DDBJ databases">
        <title>Nocardioides sp. nov., isolated from Soil of Cynanchum wilfordii Hemsley rhizosphere.</title>
        <authorList>
            <person name="Lee J.-S."/>
            <person name="Suh M.K."/>
            <person name="Kim J.-S."/>
        </authorList>
    </citation>
    <scope>NUCLEOTIDE SEQUENCE</scope>
    <source>
        <strain evidence="8">KCTC 19275</strain>
    </source>
</reference>
<evidence type="ECO:0000256" key="1">
    <source>
        <dbReference type="ARBA" id="ARBA00004651"/>
    </source>
</evidence>
<evidence type="ECO:0000259" key="7">
    <source>
        <dbReference type="PROSITE" id="PS50850"/>
    </source>
</evidence>
<keyword evidence="2" id="KW-1003">Cell membrane</keyword>
<feature type="transmembrane region" description="Helical" evidence="6">
    <location>
        <begin position="7"/>
        <end position="33"/>
    </location>
</feature>
<feature type="transmembrane region" description="Helical" evidence="6">
    <location>
        <begin position="39"/>
        <end position="60"/>
    </location>
</feature>
<dbReference type="RefSeq" id="WP_194708813.1">
    <property type="nucleotide sequence ID" value="NZ_JADKPN010000017.1"/>
</dbReference>
<evidence type="ECO:0000256" key="2">
    <source>
        <dbReference type="ARBA" id="ARBA00022475"/>
    </source>
</evidence>
<sequence>MSRRTPLYGFLVADAISLVGTRVSMIAIPWLVLTTTGSAAQTGLVAFAEMLPLVVVKALAGPLIDRIGARRVAITCDVLSMVVVGLVPLLHLAGVLSFPALLALVAVGGGLRGPGDGAKSAFVPALTAHAEVSLERTTGLASAIERTASFAGAAVAGALVALLGAANALVVDALSFGVCAAVFAWSTSAMRAEQVDERPVGTTYVEELREGWTFLRKDSVLVAMSGMVAVTNLLDLAFSAVLLPVWINESGYSVGVMGAYFAVWALSSAAGSAVAAWAAERLPRFQVYLWAFLVAGLPRFVLLALGVPWWVVIASCLVGGFASGFLNPILGAVFYERVPAAVMGRVTTINSALCWSLMPFGGLLGGVLSESFGIVAALLVVGFSYFAATMLPLAIPSFRSFDKPKQPALVGAA</sequence>
<dbReference type="PANTHER" id="PTHR23513">
    <property type="entry name" value="INTEGRAL MEMBRANE EFFLUX PROTEIN-RELATED"/>
    <property type="match status" value="1"/>
</dbReference>
<dbReference type="Gene3D" id="1.20.1250.20">
    <property type="entry name" value="MFS general substrate transporter like domains"/>
    <property type="match status" value="1"/>
</dbReference>
<evidence type="ECO:0000313" key="8">
    <source>
        <dbReference type="EMBL" id="MBF4765631.1"/>
    </source>
</evidence>
<dbReference type="PROSITE" id="PS50850">
    <property type="entry name" value="MFS"/>
    <property type="match status" value="1"/>
</dbReference>
<evidence type="ECO:0000256" key="4">
    <source>
        <dbReference type="ARBA" id="ARBA00022989"/>
    </source>
</evidence>
<feature type="transmembrane region" description="Helical" evidence="6">
    <location>
        <begin position="72"/>
        <end position="93"/>
    </location>
</feature>
<evidence type="ECO:0000313" key="9">
    <source>
        <dbReference type="Proteomes" id="UP000640489"/>
    </source>
</evidence>
<evidence type="ECO:0000256" key="6">
    <source>
        <dbReference type="SAM" id="Phobius"/>
    </source>
</evidence>
<keyword evidence="3 6" id="KW-0812">Transmembrane</keyword>
<gene>
    <name evidence="8" type="ORF">ISU07_21075</name>
</gene>
<feature type="domain" description="Major facilitator superfamily (MFS) profile" evidence="7">
    <location>
        <begin position="1"/>
        <end position="399"/>
    </location>
</feature>
<feature type="transmembrane region" description="Helical" evidence="6">
    <location>
        <begin position="150"/>
        <end position="183"/>
    </location>
</feature>
<comment type="subcellular location">
    <subcellularLocation>
        <location evidence="1">Cell membrane</location>
        <topology evidence="1">Multi-pass membrane protein</topology>
    </subcellularLocation>
</comment>
<organism evidence="8 9">
    <name type="scientific">Nocardioides islandensis</name>
    <dbReference type="NCBI Taxonomy" id="433663"/>
    <lineage>
        <taxon>Bacteria</taxon>
        <taxon>Bacillati</taxon>
        <taxon>Actinomycetota</taxon>
        <taxon>Actinomycetes</taxon>
        <taxon>Propionibacteriales</taxon>
        <taxon>Nocardioidaceae</taxon>
        <taxon>Nocardioides</taxon>
    </lineage>
</organism>
<feature type="transmembrane region" description="Helical" evidence="6">
    <location>
        <begin position="259"/>
        <end position="280"/>
    </location>
</feature>
<dbReference type="InterPro" id="IPR011701">
    <property type="entry name" value="MFS"/>
</dbReference>
<evidence type="ECO:0000256" key="3">
    <source>
        <dbReference type="ARBA" id="ARBA00022692"/>
    </source>
</evidence>
<dbReference type="InterPro" id="IPR020846">
    <property type="entry name" value="MFS_dom"/>
</dbReference>
<feature type="transmembrane region" description="Helical" evidence="6">
    <location>
        <begin position="311"/>
        <end position="335"/>
    </location>
</feature>
<dbReference type="Pfam" id="PF07690">
    <property type="entry name" value="MFS_1"/>
    <property type="match status" value="1"/>
</dbReference>
<dbReference type="CDD" id="cd06173">
    <property type="entry name" value="MFS_MefA_like"/>
    <property type="match status" value="1"/>
</dbReference>
<feature type="transmembrane region" description="Helical" evidence="6">
    <location>
        <begin position="347"/>
        <end position="368"/>
    </location>
</feature>
<accession>A0A930VHC3</accession>
<dbReference type="Proteomes" id="UP000640489">
    <property type="component" value="Unassembled WGS sequence"/>
</dbReference>
<comment type="caution">
    <text evidence="8">The sequence shown here is derived from an EMBL/GenBank/DDBJ whole genome shotgun (WGS) entry which is preliminary data.</text>
</comment>
<dbReference type="GO" id="GO:0005886">
    <property type="term" value="C:plasma membrane"/>
    <property type="evidence" value="ECO:0007669"/>
    <property type="project" value="UniProtKB-SubCell"/>
</dbReference>
<feature type="transmembrane region" description="Helical" evidence="6">
    <location>
        <begin position="374"/>
        <end position="395"/>
    </location>
</feature>
<evidence type="ECO:0000256" key="5">
    <source>
        <dbReference type="ARBA" id="ARBA00023136"/>
    </source>
</evidence>
<feature type="transmembrane region" description="Helical" evidence="6">
    <location>
        <begin position="220"/>
        <end position="247"/>
    </location>
</feature>